<reference evidence="2 3" key="1">
    <citation type="submission" date="2024-09" db="EMBL/GenBank/DDBJ databases">
        <authorList>
            <person name="Sun Q."/>
            <person name="Mori K."/>
        </authorList>
    </citation>
    <scope>NUCLEOTIDE SEQUENCE [LARGE SCALE GENOMIC DNA]</scope>
    <source>
        <strain evidence="2 3">CCM 7468</strain>
    </source>
</reference>
<dbReference type="Proteomes" id="UP001589789">
    <property type="component" value="Unassembled WGS sequence"/>
</dbReference>
<dbReference type="PANTHER" id="PTHR42928:SF5">
    <property type="entry name" value="BLR1237 PROTEIN"/>
    <property type="match status" value="1"/>
</dbReference>
<dbReference type="PANTHER" id="PTHR42928">
    <property type="entry name" value="TRICARBOXYLATE-BINDING PROTEIN"/>
    <property type="match status" value="1"/>
</dbReference>
<dbReference type="InterPro" id="IPR005064">
    <property type="entry name" value="BUG"/>
</dbReference>
<dbReference type="InterPro" id="IPR042100">
    <property type="entry name" value="Bug_dom1"/>
</dbReference>
<protein>
    <submittedName>
        <fullName evidence="2">Tripartite tricarboxylate transporter substrate-binding protein</fullName>
    </submittedName>
</protein>
<dbReference type="RefSeq" id="WP_377056559.1">
    <property type="nucleotide sequence ID" value="NZ_JBHLVZ010000101.1"/>
</dbReference>
<evidence type="ECO:0000313" key="2">
    <source>
        <dbReference type="EMBL" id="MFC0389305.1"/>
    </source>
</evidence>
<keyword evidence="3" id="KW-1185">Reference proteome</keyword>
<evidence type="ECO:0000313" key="3">
    <source>
        <dbReference type="Proteomes" id="UP001589789"/>
    </source>
</evidence>
<dbReference type="SUPFAM" id="SSF53850">
    <property type="entry name" value="Periplasmic binding protein-like II"/>
    <property type="match status" value="1"/>
</dbReference>
<name>A0ABV6J2Z1_9PROT</name>
<sequence>MDTTDRPSAPIRGLVRRTALGATLGGILAGSARAQPVVDRPARLLVGFPAGGAADIVARIYAEQLRGSYAQQVVVENRSGAAARIALEAAKAAAPDGTTLVFTPESMLSVYPHIYLRTLRYDGVKDFVPGGAASSFGFAFVVATDHPARDLKSFAEWAHTQRDVSYCSPAAGSVPHFLAEMMSRKLDLRLMHVAYRGVGPALPDLSTGRLSAIMGVIGDMAEQHRSGHLRVLAVSSPQRVASLPEVPTFAELGYPDLTSEEVYTILLPAGSPPPVVDGLERAIASASVRAELRTGLAKMEQVPVRLGSRGMAERIRSERDRWGPIVRATGYTAEE</sequence>
<dbReference type="Gene3D" id="3.40.190.10">
    <property type="entry name" value="Periplasmic binding protein-like II"/>
    <property type="match status" value="1"/>
</dbReference>
<accession>A0ABV6J2Z1</accession>
<proteinExistence type="inferred from homology"/>
<comment type="caution">
    <text evidence="2">The sequence shown here is derived from an EMBL/GenBank/DDBJ whole genome shotgun (WGS) entry which is preliminary data.</text>
</comment>
<dbReference type="Gene3D" id="3.40.190.150">
    <property type="entry name" value="Bordetella uptake gene, domain 1"/>
    <property type="match status" value="1"/>
</dbReference>
<evidence type="ECO:0000256" key="1">
    <source>
        <dbReference type="ARBA" id="ARBA00006987"/>
    </source>
</evidence>
<dbReference type="PIRSF" id="PIRSF017082">
    <property type="entry name" value="YflP"/>
    <property type="match status" value="1"/>
</dbReference>
<dbReference type="EMBL" id="JBHLVZ010000101">
    <property type="protein sequence ID" value="MFC0389305.1"/>
    <property type="molecule type" value="Genomic_DNA"/>
</dbReference>
<comment type="similarity">
    <text evidence="1">Belongs to the UPF0065 (bug) family.</text>
</comment>
<organism evidence="2 3">
    <name type="scientific">Muricoccus vinaceus</name>
    <dbReference type="NCBI Taxonomy" id="424704"/>
    <lineage>
        <taxon>Bacteria</taxon>
        <taxon>Pseudomonadati</taxon>
        <taxon>Pseudomonadota</taxon>
        <taxon>Alphaproteobacteria</taxon>
        <taxon>Acetobacterales</taxon>
        <taxon>Roseomonadaceae</taxon>
        <taxon>Muricoccus</taxon>
    </lineage>
</organism>
<gene>
    <name evidence="2" type="ORF">ACFFIC_27730</name>
</gene>
<dbReference type="Pfam" id="PF03401">
    <property type="entry name" value="TctC"/>
    <property type="match status" value="1"/>
</dbReference>